<name>S0B7L9_ENTIV</name>
<evidence type="ECO:0000313" key="1">
    <source>
        <dbReference type="EMBL" id="BAN41962.1"/>
    </source>
</evidence>
<sequence length="256" mass="29130">MSKQDVAKSIDVTGDKKDWDYLKRSSKTFEACQQGALLGLLSLFGVQYEIEKVYKKSTKTSPLLTVKSVEYFNKKIDVINYVTLEMDKAVKCCGQEKKWASQLIKRSMDALSFSVLLEVAAENSIACQMKKTRKTEFTIVMKKVRSITAQLHNMLFVLDKETIRDFGLSVNRTIIDRMAGSNRKSSLIDRIVTVNPYDQQIEKLFEKYICKGVYNNLSAFKPVPSILLDFDGTNLEVKSFISDSSDDQKRNRSPIA</sequence>
<dbReference type="AlphaFoldDB" id="S0B7L9"/>
<reference evidence="1" key="1">
    <citation type="submission" date="2012-06" db="EMBL/GenBank/DDBJ databases">
        <title>Short 5' UTR of Entamoeba genes.</title>
        <authorList>
            <person name="Hiranuka K."/>
            <person name="Kumagai M."/>
            <person name="Wakaguri H."/>
            <person name="Suzuki Y."/>
            <person name="Sugano S."/>
            <person name="Watanabe J."/>
            <person name="Makioka A."/>
        </authorList>
    </citation>
    <scope>NUCLEOTIDE SEQUENCE</scope>
    <source>
        <strain evidence="1">IP1</strain>
    </source>
</reference>
<organism evidence="1">
    <name type="scientific">Entamoeba invadens</name>
    <dbReference type="NCBI Taxonomy" id="33085"/>
    <lineage>
        <taxon>Eukaryota</taxon>
        <taxon>Amoebozoa</taxon>
        <taxon>Evosea</taxon>
        <taxon>Archamoebae</taxon>
        <taxon>Mastigamoebida</taxon>
        <taxon>Entamoebidae</taxon>
        <taxon>Entamoeba</taxon>
    </lineage>
</organism>
<proteinExistence type="evidence at transcript level"/>
<dbReference type="EMBL" id="AK423554">
    <property type="protein sequence ID" value="BAN41962.1"/>
    <property type="molecule type" value="mRNA"/>
</dbReference>
<accession>S0B7L9</accession>
<protein>
    <submittedName>
        <fullName evidence="1">Uncharacterized protein</fullName>
    </submittedName>
</protein>
<dbReference type="VEuPathDB" id="AmoebaDB:EIN_498090"/>